<keyword evidence="3" id="KW-0862">Zinc</keyword>
<accession>A0A2T2WD62</accession>
<evidence type="ECO:0000313" key="6">
    <source>
        <dbReference type="Proteomes" id="UP000241848"/>
    </source>
</evidence>
<dbReference type="PANTHER" id="PTHR30519">
    <property type="entry name" value="5-METHYLTETRAHYDROPTEROYLTRIGLUTAMATE--HOMOCYSTEINE METHYLTRANSFERASE"/>
    <property type="match status" value="1"/>
</dbReference>
<dbReference type="GO" id="GO:0003871">
    <property type="term" value="F:5-methyltetrahydropteroyltriglutamate-homocysteine S-methyltransferase activity"/>
    <property type="evidence" value="ECO:0007669"/>
    <property type="project" value="InterPro"/>
</dbReference>
<dbReference type="GO" id="GO:0009086">
    <property type="term" value="P:methionine biosynthetic process"/>
    <property type="evidence" value="ECO:0007669"/>
    <property type="project" value="InterPro"/>
</dbReference>
<evidence type="ECO:0000313" key="5">
    <source>
        <dbReference type="EMBL" id="PSR20160.1"/>
    </source>
</evidence>
<keyword evidence="2" id="KW-0479">Metal-binding</keyword>
<dbReference type="InterPro" id="IPR038071">
    <property type="entry name" value="UROD/MetE-like_sf"/>
</dbReference>
<evidence type="ECO:0000259" key="4">
    <source>
        <dbReference type="Pfam" id="PF01717"/>
    </source>
</evidence>
<proteinExistence type="predicted"/>
<evidence type="ECO:0000256" key="2">
    <source>
        <dbReference type="ARBA" id="ARBA00022723"/>
    </source>
</evidence>
<sequence length="328" mass="36347">MAKMLQTTSVGSFPKPPQLVAARAKFRRGEISAQALRDAERAATREVIQLQEALGIDILVHGEMERGDMVAYFAENWEGFSQSLPVRSYGNRYYNKPIVEGAVSLGAAAGLTVKAWQEASAMTDKPVKGMLTGPYTICDWSFNTYYPDRRSLVLALAELVHEEAKALEDAGAHYIQIDEPAISTRPEELDLAIEAMGIVTRGLTARTISHICYGEFDRIYPALLDLPVQQLDLEAANGHYALVDLLARYPWPQDKELALGVVDVHSHRVETVDEVKAGIRKALAVVPPERLYIDPDCGLKTRTWEEAQEKLQVIVTATQAVREEEGLT</sequence>
<comment type="cofactor">
    <cofactor evidence="1">
        <name>Zn(2+)</name>
        <dbReference type="ChEBI" id="CHEBI:29105"/>
    </cofactor>
</comment>
<dbReference type="GO" id="GO:0008270">
    <property type="term" value="F:zinc ion binding"/>
    <property type="evidence" value="ECO:0007669"/>
    <property type="project" value="InterPro"/>
</dbReference>
<dbReference type="EMBL" id="PXYV01000081">
    <property type="protein sequence ID" value="PSR20160.1"/>
    <property type="molecule type" value="Genomic_DNA"/>
</dbReference>
<dbReference type="Pfam" id="PF01717">
    <property type="entry name" value="Meth_synt_2"/>
    <property type="match status" value="1"/>
</dbReference>
<evidence type="ECO:0000256" key="1">
    <source>
        <dbReference type="ARBA" id="ARBA00001947"/>
    </source>
</evidence>
<comment type="caution">
    <text evidence="5">The sequence shown here is derived from an EMBL/GenBank/DDBJ whole genome shotgun (WGS) entry which is preliminary data.</text>
</comment>
<gene>
    <name evidence="5" type="ORF">C7B45_16205</name>
</gene>
<evidence type="ECO:0000256" key="3">
    <source>
        <dbReference type="ARBA" id="ARBA00022833"/>
    </source>
</evidence>
<feature type="domain" description="Cobalamin-independent methionine synthase MetE C-terminal/archaeal" evidence="4">
    <location>
        <begin position="6"/>
        <end position="319"/>
    </location>
</feature>
<name>A0A2T2WD62_9FIRM</name>
<dbReference type="CDD" id="cd03311">
    <property type="entry name" value="CIMS_C_terminal_like"/>
    <property type="match status" value="1"/>
</dbReference>
<dbReference type="InterPro" id="IPR002629">
    <property type="entry name" value="Met_Synth_C/arc"/>
</dbReference>
<dbReference type="Gene3D" id="3.20.20.210">
    <property type="match status" value="1"/>
</dbReference>
<dbReference type="Proteomes" id="UP000241848">
    <property type="component" value="Unassembled WGS sequence"/>
</dbReference>
<reference evidence="5 6" key="1">
    <citation type="journal article" date="2014" name="BMC Genomics">
        <title>Comparison of environmental and isolate Sulfobacillus genomes reveals diverse carbon, sulfur, nitrogen, and hydrogen metabolisms.</title>
        <authorList>
            <person name="Justice N.B."/>
            <person name="Norman A."/>
            <person name="Brown C.T."/>
            <person name="Singh A."/>
            <person name="Thomas B.C."/>
            <person name="Banfield J.F."/>
        </authorList>
    </citation>
    <scope>NUCLEOTIDE SEQUENCE [LARGE SCALE GENOMIC DNA]</scope>
    <source>
        <strain evidence="5">AMDSBA3</strain>
    </source>
</reference>
<dbReference type="SUPFAM" id="SSF51726">
    <property type="entry name" value="UROD/MetE-like"/>
    <property type="match status" value="1"/>
</dbReference>
<organism evidence="5 6">
    <name type="scientific">Sulfobacillus acidophilus</name>
    <dbReference type="NCBI Taxonomy" id="53633"/>
    <lineage>
        <taxon>Bacteria</taxon>
        <taxon>Bacillati</taxon>
        <taxon>Bacillota</taxon>
        <taxon>Clostridia</taxon>
        <taxon>Eubacteriales</taxon>
        <taxon>Clostridiales Family XVII. Incertae Sedis</taxon>
        <taxon>Sulfobacillus</taxon>
    </lineage>
</organism>
<dbReference type="AlphaFoldDB" id="A0A2T2WD62"/>
<protein>
    <submittedName>
        <fullName evidence="5">Methionine synthase</fullName>
    </submittedName>
</protein>